<evidence type="ECO:0000313" key="3">
    <source>
        <dbReference type="EMBL" id="CAF9936462.1"/>
    </source>
</evidence>
<dbReference type="Pfam" id="PF02037">
    <property type="entry name" value="SAP"/>
    <property type="match status" value="1"/>
</dbReference>
<feature type="compositionally biased region" description="Basic and acidic residues" evidence="1">
    <location>
        <begin position="656"/>
        <end position="665"/>
    </location>
</feature>
<feature type="domain" description="SAP" evidence="2">
    <location>
        <begin position="4"/>
        <end position="38"/>
    </location>
</feature>
<feature type="region of interest" description="Disordered" evidence="1">
    <location>
        <begin position="38"/>
        <end position="348"/>
    </location>
</feature>
<accession>A0A8H3G499</accession>
<feature type="compositionally biased region" description="Basic and acidic residues" evidence="1">
    <location>
        <begin position="124"/>
        <end position="134"/>
    </location>
</feature>
<feature type="compositionally biased region" description="Low complexity" evidence="1">
    <location>
        <begin position="44"/>
        <end position="55"/>
    </location>
</feature>
<dbReference type="PROSITE" id="PS50800">
    <property type="entry name" value="SAP"/>
    <property type="match status" value="1"/>
</dbReference>
<feature type="region of interest" description="Disordered" evidence="1">
    <location>
        <begin position="539"/>
        <end position="559"/>
    </location>
</feature>
<dbReference type="CDD" id="cd12432">
    <property type="entry name" value="RRM_ACINU"/>
    <property type="match status" value="1"/>
</dbReference>
<feature type="region of interest" description="Disordered" evidence="1">
    <location>
        <begin position="623"/>
        <end position="665"/>
    </location>
</feature>
<dbReference type="InterPro" id="IPR034257">
    <property type="entry name" value="Acinus_RRM"/>
</dbReference>
<dbReference type="InterPro" id="IPR032552">
    <property type="entry name" value="RSB_motif"/>
</dbReference>
<name>A0A8H3G499_9LECA</name>
<proteinExistence type="predicted"/>
<dbReference type="SUPFAM" id="SSF68906">
    <property type="entry name" value="SAP domain"/>
    <property type="match status" value="1"/>
</dbReference>
<feature type="compositionally biased region" description="Basic and acidic residues" evidence="1">
    <location>
        <begin position="90"/>
        <end position="116"/>
    </location>
</feature>
<organism evidence="3 4">
    <name type="scientific">Alectoria fallacina</name>
    <dbReference type="NCBI Taxonomy" id="1903189"/>
    <lineage>
        <taxon>Eukaryota</taxon>
        <taxon>Fungi</taxon>
        <taxon>Dikarya</taxon>
        <taxon>Ascomycota</taxon>
        <taxon>Pezizomycotina</taxon>
        <taxon>Lecanoromycetes</taxon>
        <taxon>OSLEUM clade</taxon>
        <taxon>Lecanoromycetidae</taxon>
        <taxon>Lecanorales</taxon>
        <taxon>Lecanorineae</taxon>
        <taxon>Parmeliaceae</taxon>
        <taxon>Alectoria</taxon>
    </lineage>
</organism>
<evidence type="ECO:0000313" key="4">
    <source>
        <dbReference type="Proteomes" id="UP000664203"/>
    </source>
</evidence>
<feature type="compositionally biased region" description="Polar residues" evidence="1">
    <location>
        <begin position="264"/>
        <end position="301"/>
    </location>
</feature>
<evidence type="ECO:0000259" key="2">
    <source>
        <dbReference type="PROSITE" id="PS50800"/>
    </source>
</evidence>
<dbReference type="SMART" id="SM00513">
    <property type="entry name" value="SAP"/>
    <property type="match status" value="1"/>
</dbReference>
<gene>
    <name evidence="3" type="ORF">ALECFALPRED_006861</name>
</gene>
<dbReference type="OrthoDB" id="5348404at2759"/>
<feature type="compositionally biased region" description="Basic and acidic residues" evidence="1">
    <location>
        <begin position="224"/>
        <end position="242"/>
    </location>
</feature>
<sequence length="665" mass="73342">MSDYEKFTVIKLRDELIARGLPKTGLKAALVQRLIEADAESEKANSAANEPAANSQEDESVTKAVLPGPQALREPQDDDNATADTPQSEEQDKIELKDADKAAEDAPRCEPDELMRRQSQTGEVQREEIFEQQRSDSLTQPSGYVVPKGAQSEALFEDPNESAEESEPEVQLPTPNQTQCAEVQAAKDNPAVSTQTWLTGDEFLQDSRKRKRRSQSPPPSPMEKAQKRVKADHARSHTRLSEDLELPEDSMAGHISPGERHNDVSPQEDPTFSQKSDTQTNGHTYSNGESKLAKISTSAIGRQTDVEGVSHSQADSFALEERGLPKKRSATPTQAKSVEPPMRSSPSDTRFKNLFTAPASLEPSSQQSHYPDAEDKIVSPALHPATSALYIRELMRPLKIESLRDHLTALATPSDTPFNPDIVTDFFLDSVRTHCLVGFENISAASRVRSGLHDRVWPNERDRRQLWVDFVPEEKLKKWINVEQTAGGGRGQPSKRWEVVYEDEENGIKAYLQESGSNGGGLRAAQPPRVDAGRGVQVLPLSGPRTSEPELRSSQPRLDSGKGFRALDDLFTSTAAKPKLYYLPVSKAEADRRLTKLAAGRGGGRGDEMRRFSFEEGSIVDNGPEFGRGGYGRGGGYSGSYRGRGRGYTTNASRGDSWKDRRSEY</sequence>
<dbReference type="Pfam" id="PF16294">
    <property type="entry name" value="RSB_motif"/>
    <property type="match status" value="1"/>
</dbReference>
<dbReference type="AlphaFoldDB" id="A0A8H3G499"/>
<dbReference type="PANTHER" id="PTHR47031:SF3">
    <property type="entry name" value="SAP DOMAIN-CONTAINING PROTEIN"/>
    <property type="match status" value="1"/>
</dbReference>
<dbReference type="PANTHER" id="PTHR47031">
    <property type="entry name" value="SAP DNA-BINDING DOMAIN-CONTAINING PROTEIN"/>
    <property type="match status" value="1"/>
</dbReference>
<dbReference type="EMBL" id="CAJPDR010000443">
    <property type="protein sequence ID" value="CAF9936462.1"/>
    <property type="molecule type" value="Genomic_DNA"/>
</dbReference>
<dbReference type="InterPro" id="IPR003034">
    <property type="entry name" value="SAP_dom"/>
</dbReference>
<dbReference type="InterPro" id="IPR036361">
    <property type="entry name" value="SAP_dom_sf"/>
</dbReference>
<keyword evidence="4" id="KW-1185">Reference proteome</keyword>
<feature type="compositionally biased region" description="Acidic residues" evidence="1">
    <location>
        <begin position="155"/>
        <end position="168"/>
    </location>
</feature>
<protein>
    <recommendedName>
        <fullName evidence="2">SAP domain-containing protein</fullName>
    </recommendedName>
</protein>
<comment type="caution">
    <text evidence="3">The sequence shown here is derived from an EMBL/GenBank/DDBJ whole genome shotgun (WGS) entry which is preliminary data.</text>
</comment>
<feature type="compositionally biased region" description="Gly residues" evidence="1">
    <location>
        <begin position="626"/>
        <end position="638"/>
    </location>
</feature>
<reference evidence="3" key="1">
    <citation type="submission" date="2021-03" db="EMBL/GenBank/DDBJ databases">
        <authorList>
            <person name="Tagirdzhanova G."/>
        </authorList>
    </citation>
    <scope>NUCLEOTIDE SEQUENCE</scope>
</reference>
<dbReference type="Proteomes" id="UP000664203">
    <property type="component" value="Unassembled WGS sequence"/>
</dbReference>
<evidence type="ECO:0000256" key="1">
    <source>
        <dbReference type="SAM" id="MobiDB-lite"/>
    </source>
</evidence>
<dbReference type="Gene3D" id="1.10.720.30">
    <property type="entry name" value="SAP domain"/>
    <property type="match status" value="1"/>
</dbReference>